<proteinExistence type="predicted"/>
<dbReference type="Pfam" id="PF02348">
    <property type="entry name" value="CTP_transf_3"/>
    <property type="match status" value="1"/>
</dbReference>
<reference evidence="4" key="1">
    <citation type="submission" date="2017-09" db="EMBL/GenBank/DDBJ databases">
        <authorList>
            <person name="Varghese N."/>
            <person name="Submissions S."/>
        </authorList>
    </citation>
    <scope>NUCLEOTIDE SEQUENCE [LARGE SCALE GENOMIC DNA]</scope>
    <source>
        <strain evidence="4">DSM 2913</strain>
    </source>
</reference>
<dbReference type="InterPro" id="IPR015421">
    <property type="entry name" value="PyrdxlP-dep_Trfase_major"/>
</dbReference>
<dbReference type="EMBL" id="OBEN01000002">
    <property type="protein sequence ID" value="SNZ13422.1"/>
    <property type="molecule type" value="Genomic_DNA"/>
</dbReference>
<dbReference type="InterPro" id="IPR005814">
    <property type="entry name" value="Aminotrans_3"/>
</dbReference>
<evidence type="ECO:0000256" key="1">
    <source>
        <dbReference type="ARBA" id="ARBA00001933"/>
    </source>
</evidence>
<dbReference type="Gene3D" id="3.40.640.10">
    <property type="entry name" value="Type I PLP-dependent aspartate aminotransferase-like (Major domain)"/>
    <property type="match status" value="1"/>
</dbReference>
<dbReference type="InterPro" id="IPR003329">
    <property type="entry name" value="Cytidylyl_trans"/>
</dbReference>
<dbReference type="GO" id="GO:0030170">
    <property type="term" value="F:pyridoxal phosphate binding"/>
    <property type="evidence" value="ECO:0007669"/>
    <property type="project" value="InterPro"/>
</dbReference>
<organism evidence="3 4">
    <name type="scientific">Hydrogenobacter hydrogenophilus</name>
    <dbReference type="NCBI Taxonomy" id="35835"/>
    <lineage>
        <taxon>Bacteria</taxon>
        <taxon>Pseudomonadati</taxon>
        <taxon>Aquificota</taxon>
        <taxon>Aquificia</taxon>
        <taxon>Aquificales</taxon>
        <taxon>Aquificaceae</taxon>
        <taxon>Hydrogenobacter</taxon>
    </lineage>
</organism>
<dbReference type="AlphaFoldDB" id="A0A285NVA1"/>
<dbReference type="Gene3D" id="3.90.1150.10">
    <property type="entry name" value="Aspartate Aminotransferase, domain 1"/>
    <property type="match status" value="1"/>
</dbReference>
<keyword evidence="4" id="KW-1185">Reference proteome</keyword>
<dbReference type="PROSITE" id="PS00600">
    <property type="entry name" value="AA_TRANSFER_CLASS_3"/>
    <property type="match status" value="1"/>
</dbReference>
<dbReference type="Proteomes" id="UP000218627">
    <property type="component" value="Unassembled WGS sequence"/>
</dbReference>
<dbReference type="InterPro" id="IPR015424">
    <property type="entry name" value="PyrdxlP-dep_Trfase"/>
</dbReference>
<evidence type="ECO:0000313" key="3">
    <source>
        <dbReference type="EMBL" id="SNZ13422.1"/>
    </source>
</evidence>
<dbReference type="CDD" id="cd02518">
    <property type="entry name" value="GT2_SpsF"/>
    <property type="match status" value="1"/>
</dbReference>
<comment type="cofactor">
    <cofactor evidence="1">
        <name>pyridoxal 5'-phosphate</name>
        <dbReference type="ChEBI" id="CHEBI:597326"/>
    </cofactor>
</comment>
<dbReference type="PANTHER" id="PTHR43713:SF3">
    <property type="entry name" value="GLUTAMATE-1-SEMIALDEHYDE 2,1-AMINOMUTASE 1, CHLOROPLASTIC-RELATED"/>
    <property type="match status" value="1"/>
</dbReference>
<dbReference type="GO" id="GO:0008483">
    <property type="term" value="F:transaminase activity"/>
    <property type="evidence" value="ECO:0007669"/>
    <property type="project" value="InterPro"/>
</dbReference>
<dbReference type="Gene3D" id="3.90.550.10">
    <property type="entry name" value="Spore Coat Polysaccharide Biosynthesis Protein SpsA, Chain A"/>
    <property type="match status" value="1"/>
</dbReference>
<gene>
    <name evidence="3" type="ORF">SAMN06265353_0750</name>
</gene>
<dbReference type="SUPFAM" id="SSF53383">
    <property type="entry name" value="PLP-dependent transferases"/>
    <property type="match status" value="1"/>
</dbReference>
<protein>
    <submittedName>
        <fullName evidence="3">Glutamate-1-semialdehyde 2,1-aminomutase/spore coat polysaccharide biosynthesis protein SpsF</fullName>
    </submittedName>
</protein>
<keyword evidence="2" id="KW-0663">Pyridoxal phosphate</keyword>
<dbReference type="RefSeq" id="WP_096601241.1">
    <property type="nucleotide sequence ID" value="NZ_OBEN01000002.1"/>
</dbReference>
<dbReference type="Pfam" id="PF00202">
    <property type="entry name" value="Aminotran_3"/>
    <property type="match status" value="1"/>
</dbReference>
<evidence type="ECO:0000256" key="2">
    <source>
        <dbReference type="ARBA" id="ARBA00022898"/>
    </source>
</evidence>
<name>A0A285NVA1_9AQUI</name>
<evidence type="ECO:0000313" key="4">
    <source>
        <dbReference type="Proteomes" id="UP000218627"/>
    </source>
</evidence>
<accession>A0A285NVA1</accession>
<sequence length="678" mass="76869">MTIGIVVQARTGSTRFPKKITSKLLGKTVLEWVLLRAGRVGVDKKILATSVLPEDDPVEQIAKSMGWEVLRGSPTDVLSRYAEVVKKFHLNYVVRITGDCPLVDHKLIEFSLEKMTKEDADYITFVGIIDGFDVEVINGDWIVIADKLAKLPSEREHVSAYIRKSKKAKKIFLKYHEEDLSHIHLSVDYPEDLEVIERILKELRSEDFTYQDVVRLIKERPELLRRQKQIVPNEGYHKSLCEDREFIKGLKGKPLKLEENLRHFEKTKRLIPNCSQTFSKSYLQFSVGASPLFVEEGKGAYLKDLDGNLYIDYSMGLGACILGYAFEPILEKLQIQLKKGTIYTLPHKLELELADTLSQIIPCAQMVRFGKNGSDVTSVAVRLARAYTGRDMVACCGYHGWQDWYIGTTTLNKGVPKAVKNLTLTFEYNNIDSLKKLFDEYQNQIACVIMEPVGVEEPQEGFLLQVKELVHKNGALLIFDEVVTGFRFSLGGAQEFFGVVPDIACFGKAMGNGMPISAIVGRRDVMELLEEVFFSFTFGGETLSIASAIAVINFMKEEEVIPYLWEKGTKLKEGITKLIENKELEELVIVKGYPVRFVLDFLGDEALKLKTLFQQECAKRGVLFSGSHNISYSHTDAEIEKTLQVYDEVLDIVKFAYEYSMIDELLEGQVLQPVFRKP</sequence>
<dbReference type="PANTHER" id="PTHR43713">
    <property type="entry name" value="GLUTAMATE-1-SEMIALDEHYDE 2,1-AMINOMUTASE"/>
    <property type="match status" value="1"/>
</dbReference>
<dbReference type="InterPro" id="IPR029044">
    <property type="entry name" value="Nucleotide-diphossugar_trans"/>
</dbReference>
<dbReference type="InterPro" id="IPR049704">
    <property type="entry name" value="Aminotrans_3_PPA_site"/>
</dbReference>
<dbReference type="InterPro" id="IPR015422">
    <property type="entry name" value="PyrdxlP-dep_Trfase_small"/>
</dbReference>
<dbReference type="OrthoDB" id="9807885at2"/>
<dbReference type="SUPFAM" id="SSF53448">
    <property type="entry name" value="Nucleotide-diphospho-sugar transferases"/>
    <property type="match status" value="1"/>
</dbReference>
<dbReference type="CDD" id="cd00610">
    <property type="entry name" value="OAT_like"/>
    <property type="match status" value="1"/>
</dbReference>